<dbReference type="Pfam" id="PF16267">
    <property type="entry name" value="DUF4920"/>
    <property type="match status" value="1"/>
</dbReference>
<proteinExistence type="predicted"/>
<evidence type="ECO:0000313" key="3">
    <source>
        <dbReference type="Proteomes" id="UP000462014"/>
    </source>
</evidence>
<protein>
    <submittedName>
        <fullName evidence="2">DUF4920 domain-containing protein</fullName>
    </submittedName>
</protein>
<dbReference type="EMBL" id="WPIK01000005">
    <property type="protein sequence ID" value="MVN21230.1"/>
    <property type="molecule type" value="Genomic_DNA"/>
</dbReference>
<evidence type="ECO:0000313" key="2">
    <source>
        <dbReference type="EMBL" id="MVN21230.1"/>
    </source>
</evidence>
<dbReference type="RefSeq" id="WP_157565402.1">
    <property type="nucleotide sequence ID" value="NZ_WPIK01000005.1"/>
</dbReference>
<dbReference type="Proteomes" id="UP000462014">
    <property type="component" value="Unassembled WGS sequence"/>
</dbReference>
<gene>
    <name evidence="2" type="ORF">GO621_06745</name>
</gene>
<reference evidence="2 3" key="1">
    <citation type="submission" date="2019-12" db="EMBL/GenBank/DDBJ databases">
        <title>Mucilaginibacter sp. HMF7410 genome sequencing and assembly.</title>
        <authorList>
            <person name="Kang H."/>
            <person name="Cha I."/>
            <person name="Kim H."/>
            <person name="Joh K."/>
        </authorList>
    </citation>
    <scope>NUCLEOTIDE SEQUENCE [LARGE SCALE GENOMIC DNA]</scope>
    <source>
        <strain evidence="2 3">HMF7410</strain>
    </source>
</reference>
<keyword evidence="3" id="KW-1185">Reference proteome</keyword>
<comment type="caution">
    <text evidence="2">The sequence shown here is derived from an EMBL/GenBank/DDBJ whole genome shotgun (WGS) entry which is preliminary data.</text>
</comment>
<dbReference type="AlphaFoldDB" id="A0A7K1SVY7"/>
<accession>A0A7K1SVY7</accession>
<feature type="chain" id="PRO_5029524905" evidence="1">
    <location>
        <begin position="20"/>
        <end position="161"/>
    </location>
</feature>
<name>A0A7K1SVY7_9SPHI</name>
<dbReference type="InterPro" id="IPR032577">
    <property type="entry name" value="DUF4920"/>
</dbReference>
<sequence>MKKIIFSVAVLFSALTVSAQHETRPPQGQVSITPHGKVYGEKVDVKTAHPIGDLESYLGRRTSVTTTISGKVADVDRNGDFFTIRDNKGRPVTVHFKNAGYKLPQNIRGKMVLIDGVISKQFVANNHQHYAGSNSGMEKTHQQNNNSGTYQIAARGVQVLN</sequence>
<keyword evidence="1" id="KW-0732">Signal</keyword>
<organism evidence="2 3">
    <name type="scientific">Mucilaginibacter arboris</name>
    <dbReference type="NCBI Taxonomy" id="2682090"/>
    <lineage>
        <taxon>Bacteria</taxon>
        <taxon>Pseudomonadati</taxon>
        <taxon>Bacteroidota</taxon>
        <taxon>Sphingobacteriia</taxon>
        <taxon>Sphingobacteriales</taxon>
        <taxon>Sphingobacteriaceae</taxon>
        <taxon>Mucilaginibacter</taxon>
    </lineage>
</organism>
<evidence type="ECO:0000256" key="1">
    <source>
        <dbReference type="SAM" id="SignalP"/>
    </source>
</evidence>
<feature type="signal peptide" evidence="1">
    <location>
        <begin position="1"/>
        <end position="19"/>
    </location>
</feature>